<protein>
    <submittedName>
        <fullName evidence="1">Uncharacterized protein</fullName>
    </submittedName>
</protein>
<evidence type="ECO:0000313" key="2">
    <source>
        <dbReference type="Proteomes" id="UP000293347"/>
    </source>
</evidence>
<gene>
    <name evidence="1" type="ORF">EZ437_08045</name>
</gene>
<reference evidence="1 2" key="1">
    <citation type="submission" date="2019-02" db="EMBL/GenBank/DDBJ databases">
        <title>Pedobacter sp. RP-1-14 sp. nov., isolated from Arctic soil.</title>
        <authorList>
            <person name="Dahal R.H."/>
        </authorList>
    </citation>
    <scope>NUCLEOTIDE SEQUENCE [LARGE SCALE GENOMIC DNA]</scope>
    <source>
        <strain evidence="1 2">RP-1-14</strain>
    </source>
</reference>
<name>A0A4V2MLY8_9SPHI</name>
<dbReference type="AlphaFoldDB" id="A0A4V2MLY8"/>
<accession>A0A4V2MLY8</accession>
<evidence type="ECO:0000313" key="1">
    <source>
        <dbReference type="EMBL" id="TCD03887.1"/>
    </source>
</evidence>
<comment type="caution">
    <text evidence="1">The sequence shown here is derived from an EMBL/GenBank/DDBJ whole genome shotgun (WGS) entry which is preliminary data.</text>
</comment>
<proteinExistence type="predicted"/>
<organism evidence="1 2">
    <name type="scientific">Pedobacter psychroterrae</name>
    <dbReference type="NCBI Taxonomy" id="2530453"/>
    <lineage>
        <taxon>Bacteria</taxon>
        <taxon>Pseudomonadati</taxon>
        <taxon>Bacteroidota</taxon>
        <taxon>Sphingobacteriia</taxon>
        <taxon>Sphingobacteriales</taxon>
        <taxon>Sphingobacteriaceae</taxon>
        <taxon>Pedobacter</taxon>
    </lineage>
</organism>
<sequence>MENQFQAIGMLINDLRKGRNLLTKGIIEDLRENFKEILMQLGYAWYRKVEWLDYLLDFHMAEAERLRGFVVHEEGKDYPSIRAVLYEEFTALIARIDLMVNGG</sequence>
<dbReference type="Proteomes" id="UP000293347">
    <property type="component" value="Unassembled WGS sequence"/>
</dbReference>
<dbReference type="RefSeq" id="WP_131594925.1">
    <property type="nucleotide sequence ID" value="NZ_SJSL01000001.1"/>
</dbReference>
<keyword evidence="2" id="KW-1185">Reference proteome</keyword>
<dbReference type="EMBL" id="SJSL01000001">
    <property type="protein sequence ID" value="TCD03887.1"/>
    <property type="molecule type" value="Genomic_DNA"/>
</dbReference>